<evidence type="ECO:0000313" key="1">
    <source>
        <dbReference type="EMBL" id="KOF83758.1"/>
    </source>
</evidence>
<feature type="non-terminal residue" evidence="1">
    <location>
        <position position="96"/>
    </location>
</feature>
<dbReference type="AlphaFoldDB" id="A0A0L8H3A4"/>
<proteinExistence type="predicted"/>
<accession>A0A0L8H3A4</accession>
<name>A0A0L8H3A4_OCTBM</name>
<dbReference type="EMBL" id="KQ419385">
    <property type="protein sequence ID" value="KOF83758.1"/>
    <property type="molecule type" value="Genomic_DNA"/>
</dbReference>
<gene>
    <name evidence="1" type="ORF">OCBIM_22023266mg</name>
</gene>
<protein>
    <submittedName>
        <fullName evidence="1">Uncharacterized protein</fullName>
    </submittedName>
</protein>
<sequence>MVFNGRNTSVQNWFSAQNLKSSPWNDLLTSSTNYFSVDGYNDRRRFYVSRSHFGCLGDAGWLVISEQSSLCIWETSLVLPRFLYSSKSSKTSWGAL</sequence>
<organism evidence="1">
    <name type="scientific">Octopus bimaculoides</name>
    <name type="common">California two-spotted octopus</name>
    <dbReference type="NCBI Taxonomy" id="37653"/>
    <lineage>
        <taxon>Eukaryota</taxon>
        <taxon>Metazoa</taxon>
        <taxon>Spiralia</taxon>
        <taxon>Lophotrochozoa</taxon>
        <taxon>Mollusca</taxon>
        <taxon>Cephalopoda</taxon>
        <taxon>Coleoidea</taxon>
        <taxon>Octopodiformes</taxon>
        <taxon>Octopoda</taxon>
        <taxon>Incirrata</taxon>
        <taxon>Octopodidae</taxon>
        <taxon>Octopus</taxon>
    </lineage>
</organism>
<reference evidence="1" key="1">
    <citation type="submission" date="2015-07" db="EMBL/GenBank/DDBJ databases">
        <title>MeaNS - Measles Nucleotide Surveillance Program.</title>
        <authorList>
            <person name="Tran T."/>
            <person name="Druce J."/>
        </authorList>
    </citation>
    <scope>NUCLEOTIDE SEQUENCE</scope>
    <source>
        <strain evidence="1">UCB-OBI-ISO-001</strain>
        <tissue evidence="1">Gonad</tissue>
    </source>
</reference>